<protein>
    <recommendedName>
        <fullName evidence="4">MADS-box domain-containing protein</fullName>
    </recommendedName>
</protein>
<organism evidence="2 3">
    <name type="scientific">Exophiala oligosperma</name>
    <dbReference type="NCBI Taxonomy" id="215243"/>
    <lineage>
        <taxon>Eukaryota</taxon>
        <taxon>Fungi</taxon>
        <taxon>Dikarya</taxon>
        <taxon>Ascomycota</taxon>
        <taxon>Pezizomycotina</taxon>
        <taxon>Eurotiomycetes</taxon>
        <taxon>Chaetothyriomycetidae</taxon>
        <taxon>Chaetothyriales</taxon>
        <taxon>Herpotrichiellaceae</taxon>
        <taxon>Exophiala</taxon>
    </lineage>
</organism>
<proteinExistence type="predicted"/>
<feature type="region of interest" description="Disordered" evidence="1">
    <location>
        <begin position="103"/>
        <end position="133"/>
    </location>
</feature>
<dbReference type="OrthoDB" id="3551822at2759"/>
<feature type="compositionally biased region" description="Basic and acidic residues" evidence="1">
    <location>
        <begin position="103"/>
        <end position="113"/>
    </location>
</feature>
<evidence type="ECO:0008006" key="4">
    <source>
        <dbReference type="Google" id="ProtNLM"/>
    </source>
</evidence>
<sequence>MMSSVSAAHATLQAFEKRDKREGSIKKKSGGRRANENFEKRKRSLLRKCNETVELYDADLYIVVRRKGKCTVYSSCFVSSWPPRQEDMETYYPVPVVMTPEDFRRETTDDKEASSLGEKGGFFDEPTSSRPAA</sequence>
<feature type="region of interest" description="Disordered" evidence="1">
    <location>
        <begin position="1"/>
        <end position="41"/>
    </location>
</feature>
<dbReference type="SUPFAM" id="SSF55455">
    <property type="entry name" value="SRF-like"/>
    <property type="match status" value="1"/>
</dbReference>
<dbReference type="GO" id="GO:0045944">
    <property type="term" value="P:positive regulation of transcription by RNA polymerase II"/>
    <property type="evidence" value="ECO:0007669"/>
    <property type="project" value="UniProtKB-ARBA"/>
</dbReference>
<gene>
    <name evidence="2" type="ORF">PV06_09205</name>
</gene>
<dbReference type="EMBL" id="KN847341">
    <property type="protein sequence ID" value="KIW38221.1"/>
    <property type="molecule type" value="Genomic_DNA"/>
</dbReference>
<dbReference type="GeneID" id="27361279"/>
<accession>A0A0D2ADD3</accession>
<reference evidence="2 3" key="1">
    <citation type="submission" date="2015-01" db="EMBL/GenBank/DDBJ databases">
        <title>The Genome Sequence of Exophiala oligosperma CBS72588.</title>
        <authorList>
            <consortium name="The Broad Institute Genomics Platform"/>
            <person name="Cuomo C."/>
            <person name="de Hoog S."/>
            <person name="Gorbushina A."/>
            <person name="Stielow B."/>
            <person name="Teixiera M."/>
            <person name="Abouelleil A."/>
            <person name="Chapman S.B."/>
            <person name="Priest M."/>
            <person name="Young S.K."/>
            <person name="Wortman J."/>
            <person name="Nusbaum C."/>
            <person name="Birren B."/>
        </authorList>
    </citation>
    <scope>NUCLEOTIDE SEQUENCE [LARGE SCALE GENOMIC DNA]</scope>
    <source>
        <strain evidence="2 3">CBS 72588</strain>
    </source>
</reference>
<dbReference type="InterPro" id="IPR036879">
    <property type="entry name" value="TF_MADSbox_sf"/>
</dbReference>
<evidence type="ECO:0000313" key="2">
    <source>
        <dbReference type="EMBL" id="KIW38221.1"/>
    </source>
</evidence>
<dbReference type="AlphaFoldDB" id="A0A0D2ADD3"/>
<dbReference type="GO" id="GO:0003677">
    <property type="term" value="F:DNA binding"/>
    <property type="evidence" value="ECO:0007669"/>
    <property type="project" value="InterPro"/>
</dbReference>
<dbReference type="Proteomes" id="UP000053342">
    <property type="component" value="Unassembled WGS sequence"/>
</dbReference>
<name>A0A0D2ADD3_9EURO</name>
<dbReference type="VEuPathDB" id="FungiDB:PV06_09205"/>
<evidence type="ECO:0000256" key="1">
    <source>
        <dbReference type="SAM" id="MobiDB-lite"/>
    </source>
</evidence>
<keyword evidence="3" id="KW-1185">Reference proteome</keyword>
<dbReference type="GO" id="GO:0046983">
    <property type="term" value="F:protein dimerization activity"/>
    <property type="evidence" value="ECO:0007669"/>
    <property type="project" value="InterPro"/>
</dbReference>
<evidence type="ECO:0000313" key="3">
    <source>
        <dbReference type="Proteomes" id="UP000053342"/>
    </source>
</evidence>
<dbReference type="RefSeq" id="XP_016258437.1">
    <property type="nucleotide sequence ID" value="XM_016410630.1"/>
</dbReference>
<dbReference type="HOGENOM" id="CLU_1917076_0_0_1"/>
<feature type="compositionally biased region" description="Basic and acidic residues" evidence="1">
    <location>
        <begin position="15"/>
        <end position="25"/>
    </location>
</feature>